<dbReference type="GO" id="GO:0016787">
    <property type="term" value="F:hydrolase activity"/>
    <property type="evidence" value="ECO:0007669"/>
    <property type="project" value="UniProtKB-UniRule"/>
</dbReference>
<keyword evidence="8" id="KW-1185">Reference proteome</keyword>
<feature type="chain" id="PRO_5013087472" evidence="5">
    <location>
        <begin position="19"/>
        <end position="740"/>
    </location>
</feature>
<feature type="signal peptide" evidence="5">
    <location>
        <begin position="1"/>
        <end position="18"/>
    </location>
</feature>
<evidence type="ECO:0000313" key="8">
    <source>
        <dbReference type="Proteomes" id="UP000184212"/>
    </source>
</evidence>
<evidence type="ECO:0000259" key="6">
    <source>
        <dbReference type="PROSITE" id="PS51635"/>
    </source>
</evidence>
<evidence type="ECO:0000256" key="3">
    <source>
        <dbReference type="ARBA" id="ARBA00023098"/>
    </source>
</evidence>
<dbReference type="Gene3D" id="3.10.20.310">
    <property type="entry name" value="membrane protein fhac"/>
    <property type="match status" value="1"/>
</dbReference>
<dbReference type="PROSITE" id="PS51635">
    <property type="entry name" value="PNPLA"/>
    <property type="match status" value="1"/>
</dbReference>
<evidence type="ECO:0000256" key="5">
    <source>
        <dbReference type="SAM" id="SignalP"/>
    </source>
</evidence>
<proteinExistence type="predicted"/>
<feature type="active site" description="Proton acceptor" evidence="4">
    <location>
        <position position="203"/>
    </location>
</feature>
<dbReference type="GO" id="GO:0016042">
    <property type="term" value="P:lipid catabolic process"/>
    <property type="evidence" value="ECO:0007669"/>
    <property type="project" value="UniProtKB-UniRule"/>
</dbReference>
<dbReference type="InterPro" id="IPR043864">
    <property type="entry name" value="Omp85-like_dom"/>
</dbReference>
<gene>
    <name evidence="7" type="ORF">SAMN04488109_4371</name>
</gene>
<dbReference type="Pfam" id="PF19143">
    <property type="entry name" value="Omp85_2"/>
    <property type="match status" value="1"/>
</dbReference>
<dbReference type="EMBL" id="FQWQ01000003">
    <property type="protein sequence ID" value="SHH56175.1"/>
    <property type="molecule type" value="Genomic_DNA"/>
</dbReference>
<dbReference type="Gene3D" id="3.40.1090.10">
    <property type="entry name" value="Cytosolic phospholipase A2 catalytic domain"/>
    <property type="match status" value="2"/>
</dbReference>
<reference evidence="7 8" key="1">
    <citation type="submission" date="2016-11" db="EMBL/GenBank/DDBJ databases">
        <authorList>
            <person name="Jaros S."/>
            <person name="Januszkiewicz K."/>
            <person name="Wedrychowicz H."/>
        </authorList>
    </citation>
    <scope>NUCLEOTIDE SEQUENCE [LARGE SCALE GENOMIC DNA]</scope>
    <source>
        <strain evidence="7 8">DSM 24574</strain>
    </source>
</reference>
<dbReference type="CDD" id="cd07205">
    <property type="entry name" value="Pat_PNPLA6_PNPLA7_NTE1_like"/>
    <property type="match status" value="1"/>
</dbReference>
<dbReference type="InterPro" id="IPR050301">
    <property type="entry name" value="NTE"/>
</dbReference>
<dbReference type="AlphaFoldDB" id="A0A1M5TZC7"/>
<dbReference type="SUPFAM" id="SSF52151">
    <property type="entry name" value="FabD/lysophospholipase-like"/>
    <property type="match status" value="1"/>
</dbReference>
<sequence>MRYFLILLFCCLASVMLAQKPPRVGLTLSGGGAKGLAHIGILEAIDSAGLKIDYITGTSMGSIMGSLYAAGYSGKDIERIARTIDWAALFSGRPSLRNVNIDEKDEVENYALELPLEKGKIKIYSGIIEGQEIWLKFQELLLPVYDVKDFSNLSIPFKCVATDVGTGKAVVLDQGELVAAIRASMAIPSVFTAIDYKDTKLVDGGLVRNFPVKDVVEMGATKVIGVNLSQGLLQAKDLNSAIDVLYQIGFYKDADDFENQRKLCDVYIEPPLKGFSAASFGSSDSLIHIGKVTGDKYYPIFKRMADSLKLLYPDYAFAKERLPKSTYVILDDIRIDGLKRTTRTGFTNRLNLEKGQAYNGVDVAEAIRKVYGSRNYKRITYSWEPTTPGHAVLVFNVLESPLTFLKAALHYNTYSDVALIATVESKNLVFDRSKSTAKVNISENFRMYLEQNQTFGKKENNNLVLSFYHERMGFPVYQDFKNSFLYRTSFTKFDAHIQHNIKSNATYGLGTSLQDINLKPKIAADATVKAGNKFANTYVFHQFNTLDKKNFTTAGWNIYTEAGWVYHQRPSDRYYSNGSIEASNDSLSFAGYGQIKMRVENYAPLTARVTLLSQWHAAANIHSDDAYLNFYNVGGITDFVRNQFTFSGLNEFQVTSNSVATLSLGVQYAAFKNIYGIARANAGVYDFSGRKWEGINSHNFLSGYSLTAGYDSGIGPITITIMYSDQAQKVYGYVNVGFHF</sequence>
<evidence type="ECO:0000256" key="4">
    <source>
        <dbReference type="PROSITE-ProRule" id="PRU01161"/>
    </source>
</evidence>
<evidence type="ECO:0000256" key="1">
    <source>
        <dbReference type="ARBA" id="ARBA00022801"/>
    </source>
</evidence>
<dbReference type="STRING" id="947013.SAMN04488109_4371"/>
<feature type="short sequence motif" description="GXSXG" evidence="4">
    <location>
        <begin position="57"/>
        <end position="61"/>
    </location>
</feature>
<keyword evidence="1 4" id="KW-0378">Hydrolase</keyword>
<feature type="short sequence motif" description="GXGXXG" evidence="4">
    <location>
        <begin position="30"/>
        <end position="35"/>
    </location>
</feature>
<evidence type="ECO:0000313" key="7">
    <source>
        <dbReference type="EMBL" id="SHH56175.1"/>
    </source>
</evidence>
<name>A0A1M5TZC7_9BACT</name>
<dbReference type="InterPro" id="IPR016035">
    <property type="entry name" value="Acyl_Trfase/lysoPLipase"/>
</dbReference>
<dbReference type="Proteomes" id="UP000184212">
    <property type="component" value="Unassembled WGS sequence"/>
</dbReference>
<keyword evidence="3 4" id="KW-0443">Lipid metabolism</keyword>
<accession>A0A1M5TZC7</accession>
<dbReference type="InterPro" id="IPR002641">
    <property type="entry name" value="PNPLA_dom"/>
</dbReference>
<dbReference type="Pfam" id="PF01734">
    <property type="entry name" value="Patatin"/>
    <property type="match status" value="1"/>
</dbReference>
<dbReference type="PANTHER" id="PTHR14226:SF76">
    <property type="entry name" value="NTE FAMILY PROTEIN RSSA"/>
    <property type="match status" value="1"/>
</dbReference>
<keyword evidence="5" id="KW-0732">Signal</keyword>
<keyword evidence="2 4" id="KW-0442">Lipid degradation</keyword>
<feature type="domain" description="PNPLA" evidence="6">
    <location>
        <begin position="26"/>
        <end position="216"/>
    </location>
</feature>
<evidence type="ECO:0000256" key="2">
    <source>
        <dbReference type="ARBA" id="ARBA00022963"/>
    </source>
</evidence>
<dbReference type="PANTHER" id="PTHR14226">
    <property type="entry name" value="NEUROPATHY TARGET ESTERASE/SWISS CHEESE D.MELANOGASTER"/>
    <property type="match status" value="1"/>
</dbReference>
<feature type="short sequence motif" description="DGA/G" evidence="4">
    <location>
        <begin position="203"/>
        <end position="205"/>
    </location>
</feature>
<protein>
    <submittedName>
        <fullName evidence="7">NTE family protein</fullName>
    </submittedName>
</protein>
<organism evidence="7 8">
    <name type="scientific">Chryseolinea serpens</name>
    <dbReference type="NCBI Taxonomy" id="947013"/>
    <lineage>
        <taxon>Bacteria</taxon>
        <taxon>Pseudomonadati</taxon>
        <taxon>Bacteroidota</taxon>
        <taxon>Cytophagia</taxon>
        <taxon>Cytophagales</taxon>
        <taxon>Fulvivirgaceae</taxon>
        <taxon>Chryseolinea</taxon>
    </lineage>
</organism>
<feature type="active site" description="Nucleophile" evidence="4">
    <location>
        <position position="59"/>
    </location>
</feature>